<dbReference type="Proteomes" id="UP001283361">
    <property type="component" value="Unassembled WGS sequence"/>
</dbReference>
<dbReference type="EMBL" id="JAWDGP010006692">
    <property type="protein sequence ID" value="KAK3736723.1"/>
    <property type="molecule type" value="Genomic_DNA"/>
</dbReference>
<evidence type="ECO:0000256" key="1">
    <source>
        <dbReference type="SAM" id="MobiDB-lite"/>
    </source>
</evidence>
<feature type="compositionally biased region" description="Basic and acidic residues" evidence="1">
    <location>
        <begin position="121"/>
        <end position="131"/>
    </location>
</feature>
<protein>
    <submittedName>
        <fullName evidence="2">Uncharacterized protein</fullName>
    </submittedName>
</protein>
<evidence type="ECO:0000313" key="2">
    <source>
        <dbReference type="EMBL" id="KAK3736723.1"/>
    </source>
</evidence>
<evidence type="ECO:0000313" key="3">
    <source>
        <dbReference type="Proteomes" id="UP001283361"/>
    </source>
</evidence>
<dbReference type="AlphaFoldDB" id="A0AAE0Y926"/>
<name>A0AAE0Y926_9GAST</name>
<reference evidence="2" key="1">
    <citation type="journal article" date="2023" name="G3 (Bethesda)">
        <title>A reference genome for the long-term kleptoplast-retaining sea slug Elysia crispata morphotype clarki.</title>
        <authorList>
            <person name="Eastman K.E."/>
            <person name="Pendleton A.L."/>
            <person name="Shaikh M.A."/>
            <person name="Suttiyut T."/>
            <person name="Ogas R."/>
            <person name="Tomko P."/>
            <person name="Gavelis G."/>
            <person name="Widhalm J.R."/>
            <person name="Wisecaver J.H."/>
        </authorList>
    </citation>
    <scope>NUCLEOTIDE SEQUENCE</scope>
    <source>
        <strain evidence="2">ECLA1</strain>
    </source>
</reference>
<keyword evidence="3" id="KW-1185">Reference proteome</keyword>
<comment type="caution">
    <text evidence="2">The sequence shown here is derived from an EMBL/GenBank/DDBJ whole genome shotgun (WGS) entry which is preliminary data.</text>
</comment>
<sequence length="131" mass="14705">MGGRCFILIEANLGIRLIYHQLSMMGMQEIPGKNGQSRGFSHRSQGLEGRTGYMDKMMWEGLLAQVSDKLHGPPSQVTPKHQRILASHRPGSGTILTQSGLHLRHAPHNMLRPSQPPPQKENVHNSRWENV</sequence>
<gene>
    <name evidence="2" type="ORF">RRG08_059251</name>
</gene>
<organism evidence="2 3">
    <name type="scientific">Elysia crispata</name>
    <name type="common">lettuce slug</name>
    <dbReference type="NCBI Taxonomy" id="231223"/>
    <lineage>
        <taxon>Eukaryota</taxon>
        <taxon>Metazoa</taxon>
        <taxon>Spiralia</taxon>
        <taxon>Lophotrochozoa</taxon>
        <taxon>Mollusca</taxon>
        <taxon>Gastropoda</taxon>
        <taxon>Heterobranchia</taxon>
        <taxon>Euthyneura</taxon>
        <taxon>Panpulmonata</taxon>
        <taxon>Sacoglossa</taxon>
        <taxon>Placobranchoidea</taxon>
        <taxon>Plakobranchidae</taxon>
        <taxon>Elysia</taxon>
    </lineage>
</organism>
<accession>A0AAE0Y926</accession>
<proteinExistence type="predicted"/>
<feature type="region of interest" description="Disordered" evidence="1">
    <location>
        <begin position="107"/>
        <end position="131"/>
    </location>
</feature>